<dbReference type="EMBL" id="NWGY01000015">
    <property type="protein sequence ID" value="MDV3665451.1"/>
    <property type="molecule type" value="Genomic_DNA"/>
</dbReference>
<name>A0AAE4P2X4_9FLAO</name>
<sequence>MKPQDELKAVFSHRNPIEIACIISGFTAHRTTMIEELTEKEVQDLLNIYKLKQVEKKKDLQQDEKACKSLRSKILAIAEKEGLKEPNSWEKFNDWMLHSSTLKKSLNKYNLSELKQLLKQMHALKTNNRKSAAKPMTAAWWKKGFENINLN</sequence>
<proteinExistence type="predicted"/>
<evidence type="ECO:0000313" key="2">
    <source>
        <dbReference type="Proteomes" id="UP001189000"/>
    </source>
</evidence>
<evidence type="ECO:0000313" key="1">
    <source>
        <dbReference type="EMBL" id="MDV3665451.1"/>
    </source>
</evidence>
<organism evidence="1 2">
    <name type="scientific">Elizabethkingia anophelis</name>
    <dbReference type="NCBI Taxonomy" id="1117645"/>
    <lineage>
        <taxon>Bacteria</taxon>
        <taxon>Pseudomonadati</taxon>
        <taxon>Bacteroidota</taxon>
        <taxon>Flavobacteriia</taxon>
        <taxon>Flavobacteriales</taxon>
        <taxon>Weeksellaceae</taxon>
        <taxon>Elizabethkingia</taxon>
    </lineage>
</organism>
<gene>
    <name evidence="1" type="ORF">CMU51_15480</name>
</gene>
<accession>A0AAE4P2X4</accession>
<protein>
    <submittedName>
        <fullName evidence="1">Uncharacterized protein</fullName>
    </submittedName>
</protein>
<comment type="caution">
    <text evidence="1">The sequence shown here is derived from an EMBL/GenBank/DDBJ whole genome shotgun (WGS) entry which is preliminary data.</text>
</comment>
<dbReference type="AlphaFoldDB" id="A0AAE4P2X4"/>
<dbReference type="Proteomes" id="UP001189000">
    <property type="component" value="Unassembled WGS sequence"/>
</dbReference>
<reference evidence="1" key="1">
    <citation type="submission" date="2023-02" db="EMBL/GenBank/DDBJ databases">
        <title>Elizabethkingia anophelis draft genomes.</title>
        <authorList>
            <person name="Nicholson A.C."/>
            <person name="Whitney A.M."/>
            <person name="Humrighouse B.W."/>
            <person name="Villarma A."/>
            <person name="Bell M."/>
            <person name="Mcquiston J."/>
        </authorList>
    </citation>
    <scope>NUCLEOTIDE SEQUENCE</scope>
    <source>
        <strain evidence="1">B4955</strain>
    </source>
</reference>